<name>A0AAV8UT23_9RHOD</name>
<evidence type="ECO:0000256" key="3">
    <source>
        <dbReference type="ARBA" id="ARBA00022449"/>
    </source>
</evidence>
<dbReference type="GO" id="GO:0006813">
    <property type="term" value="P:potassium ion transport"/>
    <property type="evidence" value="ECO:0007669"/>
    <property type="project" value="UniProtKB-KW"/>
</dbReference>
<dbReference type="PROSITE" id="PS51201">
    <property type="entry name" value="RCK_N"/>
    <property type="match status" value="1"/>
</dbReference>
<dbReference type="InterPro" id="IPR036291">
    <property type="entry name" value="NAD(P)-bd_dom_sf"/>
</dbReference>
<feature type="transmembrane region" description="Helical" evidence="11">
    <location>
        <begin position="325"/>
        <end position="348"/>
    </location>
</feature>
<feature type="transmembrane region" description="Helical" evidence="11">
    <location>
        <begin position="258"/>
        <end position="277"/>
    </location>
</feature>
<dbReference type="Gene3D" id="3.40.50.720">
    <property type="entry name" value="NAD(P)-binding Rossmann-like Domain"/>
    <property type="match status" value="1"/>
</dbReference>
<feature type="transmembrane region" description="Helical" evidence="11">
    <location>
        <begin position="360"/>
        <end position="378"/>
    </location>
</feature>
<comment type="caution">
    <text evidence="13">The sequence shown here is derived from an EMBL/GenBank/DDBJ whole genome shotgun (WGS) entry which is preliminary data.</text>
</comment>
<dbReference type="Proteomes" id="UP001157974">
    <property type="component" value="Unassembled WGS sequence"/>
</dbReference>
<feature type="transmembrane region" description="Helical" evidence="11">
    <location>
        <begin position="228"/>
        <end position="252"/>
    </location>
</feature>
<dbReference type="GO" id="GO:1902600">
    <property type="term" value="P:proton transmembrane transport"/>
    <property type="evidence" value="ECO:0007669"/>
    <property type="project" value="InterPro"/>
</dbReference>
<dbReference type="InterPro" id="IPR003148">
    <property type="entry name" value="RCK_N"/>
</dbReference>
<keyword evidence="8" id="KW-0406">Ion transport</keyword>
<dbReference type="PANTHER" id="PTHR46157">
    <property type="entry name" value="K(+) EFFLUX ANTIPORTER 3, CHLOROPLASTIC"/>
    <property type="match status" value="1"/>
</dbReference>
<gene>
    <name evidence="13" type="ORF">NDN08_002175</name>
</gene>
<dbReference type="GO" id="GO:0015297">
    <property type="term" value="F:antiporter activity"/>
    <property type="evidence" value="ECO:0007669"/>
    <property type="project" value="UniProtKB-KW"/>
</dbReference>
<keyword evidence="2" id="KW-0813">Transport</keyword>
<feature type="compositionally biased region" description="Acidic residues" evidence="10">
    <location>
        <begin position="712"/>
        <end position="725"/>
    </location>
</feature>
<feature type="transmembrane region" description="Helical" evidence="11">
    <location>
        <begin position="414"/>
        <end position="435"/>
    </location>
</feature>
<feature type="transmembrane region" description="Helical" evidence="11">
    <location>
        <begin position="441"/>
        <end position="463"/>
    </location>
</feature>
<feature type="compositionally biased region" description="Acidic residues" evidence="10">
    <location>
        <begin position="784"/>
        <end position="794"/>
    </location>
</feature>
<evidence type="ECO:0000313" key="14">
    <source>
        <dbReference type="Proteomes" id="UP001157974"/>
    </source>
</evidence>
<keyword evidence="6" id="KW-0630">Potassium</keyword>
<comment type="subcellular location">
    <subcellularLocation>
        <location evidence="1">Endomembrane system</location>
        <topology evidence="1">Multi-pass membrane protein</topology>
    </subcellularLocation>
</comment>
<reference evidence="13 14" key="1">
    <citation type="journal article" date="2023" name="Nat. Commun.">
        <title>Origin of minicircular mitochondrial genomes in red algae.</title>
        <authorList>
            <person name="Lee Y."/>
            <person name="Cho C.H."/>
            <person name="Lee Y.M."/>
            <person name="Park S.I."/>
            <person name="Yang J.H."/>
            <person name="West J.A."/>
            <person name="Bhattacharya D."/>
            <person name="Yoon H.S."/>
        </authorList>
    </citation>
    <scope>NUCLEOTIDE SEQUENCE [LARGE SCALE GENOMIC DNA]</scope>
    <source>
        <strain evidence="13 14">CCMP1338</strain>
        <tissue evidence="13">Whole cell</tissue>
    </source>
</reference>
<feature type="transmembrane region" description="Helical" evidence="11">
    <location>
        <begin position="475"/>
        <end position="498"/>
    </location>
</feature>
<feature type="transmembrane region" description="Helical" evidence="11">
    <location>
        <begin position="172"/>
        <end position="192"/>
    </location>
</feature>
<dbReference type="Pfam" id="PF02254">
    <property type="entry name" value="TrkA_N"/>
    <property type="match status" value="1"/>
</dbReference>
<feature type="compositionally biased region" description="Basic and acidic residues" evidence="10">
    <location>
        <begin position="765"/>
        <end position="783"/>
    </location>
</feature>
<dbReference type="EMBL" id="JAMWBK010000004">
    <property type="protein sequence ID" value="KAJ8905669.1"/>
    <property type="molecule type" value="Genomic_DNA"/>
</dbReference>
<dbReference type="InterPro" id="IPR006153">
    <property type="entry name" value="Cation/H_exchanger_TM"/>
</dbReference>
<feature type="transmembrane region" description="Helical" evidence="11">
    <location>
        <begin position="146"/>
        <end position="165"/>
    </location>
</feature>
<dbReference type="AlphaFoldDB" id="A0AAV8UT23"/>
<evidence type="ECO:0000256" key="4">
    <source>
        <dbReference type="ARBA" id="ARBA00022538"/>
    </source>
</evidence>
<dbReference type="SUPFAM" id="SSF51735">
    <property type="entry name" value="NAD(P)-binding Rossmann-fold domains"/>
    <property type="match status" value="1"/>
</dbReference>
<feature type="compositionally biased region" description="Basic and acidic residues" evidence="10">
    <location>
        <begin position="100"/>
        <end position="110"/>
    </location>
</feature>
<evidence type="ECO:0000256" key="1">
    <source>
        <dbReference type="ARBA" id="ARBA00004127"/>
    </source>
</evidence>
<evidence type="ECO:0000256" key="8">
    <source>
        <dbReference type="ARBA" id="ARBA00023065"/>
    </source>
</evidence>
<evidence type="ECO:0000256" key="6">
    <source>
        <dbReference type="ARBA" id="ARBA00022958"/>
    </source>
</evidence>
<feature type="region of interest" description="Disordered" evidence="10">
    <location>
        <begin position="1"/>
        <end position="28"/>
    </location>
</feature>
<keyword evidence="14" id="KW-1185">Reference proteome</keyword>
<evidence type="ECO:0000256" key="2">
    <source>
        <dbReference type="ARBA" id="ARBA00022448"/>
    </source>
</evidence>
<protein>
    <recommendedName>
        <fullName evidence="12">RCK N-terminal domain-containing protein</fullName>
    </recommendedName>
</protein>
<feature type="transmembrane region" description="Helical" evidence="11">
    <location>
        <begin position="198"/>
        <end position="216"/>
    </location>
</feature>
<feature type="transmembrane region" description="Helical" evidence="11">
    <location>
        <begin position="504"/>
        <end position="527"/>
    </location>
</feature>
<dbReference type="GO" id="GO:0016020">
    <property type="term" value="C:membrane"/>
    <property type="evidence" value="ECO:0007669"/>
    <property type="project" value="InterPro"/>
</dbReference>
<evidence type="ECO:0000259" key="12">
    <source>
        <dbReference type="PROSITE" id="PS51201"/>
    </source>
</evidence>
<evidence type="ECO:0000256" key="11">
    <source>
        <dbReference type="SAM" id="Phobius"/>
    </source>
</evidence>
<dbReference type="FunFam" id="3.40.50.720:FF:000036">
    <property type="entry name" value="Glutathione-regulated potassium-efflux system protein KefB"/>
    <property type="match status" value="1"/>
</dbReference>
<organism evidence="13 14">
    <name type="scientific">Rhodosorus marinus</name>
    <dbReference type="NCBI Taxonomy" id="101924"/>
    <lineage>
        <taxon>Eukaryota</taxon>
        <taxon>Rhodophyta</taxon>
        <taxon>Stylonematophyceae</taxon>
        <taxon>Stylonematales</taxon>
        <taxon>Stylonemataceae</taxon>
        <taxon>Rhodosorus</taxon>
    </lineage>
</organism>
<feature type="transmembrane region" description="Helical" evidence="11">
    <location>
        <begin position="289"/>
        <end position="313"/>
    </location>
</feature>
<keyword evidence="5 11" id="KW-0812">Transmembrane</keyword>
<keyword evidence="4" id="KW-0633">Potassium transport</keyword>
<dbReference type="GO" id="GO:0012505">
    <property type="term" value="C:endomembrane system"/>
    <property type="evidence" value="ECO:0007669"/>
    <property type="project" value="UniProtKB-SubCell"/>
</dbReference>
<dbReference type="InterPro" id="IPR038770">
    <property type="entry name" value="Na+/solute_symporter_sf"/>
</dbReference>
<accession>A0AAV8UT23</accession>
<feature type="region of interest" description="Disordered" evidence="10">
    <location>
        <begin position="705"/>
        <end position="794"/>
    </location>
</feature>
<evidence type="ECO:0000256" key="10">
    <source>
        <dbReference type="SAM" id="MobiDB-lite"/>
    </source>
</evidence>
<evidence type="ECO:0000313" key="13">
    <source>
        <dbReference type="EMBL" id="KAJ8905669.1"/>
    </source>
</evidence>
<evidence type="ECO:0000256" key="5">
    <source>
        <dbReference type="ARBA" id="ARBA00022692"/>
    </source>
</evidence>
<keyword evidence="9 11" id="KW-0472">Membrane</keyword>
<feature type="domain" description="RCK N-terminal" evidence="12">
    <location>
        <begin position="550"/>
        <end position="667"/>
    </location>
</feature>
<keyword evidence="3" id="KW-0050">Antiport</keyword>
<sequence length="794" mass="84709">MGSHAPGFIAAAPRPARLRSNHRDARRTQVRASVVENVKSLGLSLAMLLSVRNISERMAPFRVVGSQGPGVERIVETSSTNTRIHAGHLRSKSSHTATTKGDDSKAERNRASTQMAMVEAPEAPALGKFQDRVHFLKEDFLSHVHVPVWDTLIILLSTMIIVPLFDRLKTSPILGFLMAGIVLGPKGLGIIGDVHGSQLLAEFGVVFFLFEMGLELSTSKLRQLKSDVFGLGSGQFLITGFLITVVTILAGLPIETGLVIGGSLALSSSAFVLQLLSERGELGTRFGRAAFGILLFQDLAIVPMMVLTPLLAASGGGGSTMLIRAISVAAGKGVLALAVIVASGKLLLEPTFKFVAKSRSSEAFVATILFTVIATSTLTEGLGLSDTLGAFLAGVMLAETKYRHQVEADIQPFRGLLLGLFFITVGFTIDLRLALANIGPVLSLIGGLLALKTGVITAVGVLFGRSFASSFRTGLILAQGGEFAFVIFALAQSVGLLAPDLRQLLVLVVGLSMAMTPVLAALGRILATKMESGRGLIGARQSDLDTADATNFVIVAGFGRVGQSVCELLDSQLIRYKAFDLSPQRVIEARRRGLPVFFGDACRAEVLRSAGVEKCKAVVVTLDDPPSTLRAVQSLSRDYPNLQIFVRAADAKQQMLLQMAGATAIIPELFETSLLLGRAVLLAYDTPPEEVALIIDEQRREQGYGYLHDEEEKKEEEEPEPEPEPEPIPTPKEKATTEASGGSVALGNGTEGNGNPRKLKSVVESQKEGEAGPDGVPRKSRSEESEDDEDQIFL</sequence>
<evidence type="ECO:0000256" key="7">
    <source>
        <dbReference type="ARBA" id="ARBA00022989"/>
    </source>
</evidence>
<feature type="region of interest" description="Disordered" evidence="10">
    <location>
        <begin position="79"/>
        <end position="111"/>
    </location>
</feature>
<dbReference type="Gene3D" id="1.20.1530.20">
    <property type="match status" value="1"/>
</dbReference>
<evidence type="ECO:0000256" key="9">
    <source>
        <dbReference type="ARBA" id="ARBA00023136"/>
    </source>
</evidence>
<dbReference type="Pfam" id="PF00999">
    <property type="entry name" value="Na_H_Exchanger"/>
    <property type="match status" value="1"/>
</dbReference>
<keyword evidence="7 11" id="KW-1133">Transmembrane helix</keyword>
<dbReference type="PANTHER" id="PTHR46157:SF4">
    <property type="entry name" value="K(+) EFFLUX ANTIPORTER 3, CHLOROPLASTIC"/>
    <property type="match status" value="1"/>
</dbReference>
<proteinExistence type="predicted"/>